<dbReference type="AlphaFoldDB" id="A0A317CM93"/>
<sequence>MNTKNKLATAVSIALLTVSGASTAEVTLYDYTEATSAYEDAYLTGSFSANDGNGFDQSSYSAALGFDAERVFSSASRNTTIEADAAGSISRGSADGANSVSYFDAGIAGQVDTYFRPNSKGAFWFGAASLDAEKDQEDFGSAVGVGLGYGRVVNATPMAKAIRLVEALRVQGALKSVPSTAAHQQIANIINNETAYKSKHGFDVYEQYWFADMEKALGQGQLGAGAIIKAYDVLTNEYFTTRKIGWKVQAGVGVELSRIDGEDGGDPTVTLAGEYHKPLNRKTQFSNEAELVTDYGDDNGYDFENVMTLTYELSDKIDWENSWTLTSVDSGVSGTDNTTNNYLSSAFSYELDNQLDLGLVATITDLDGADDLDTSLNFNVGYRLR</sequence>
<proteinExistence type="predicted"/>
<dbReference type="EMBL" id="QGKL01000005">
    <property type="protein sequence ID" value="PWQ99439.1"/>
    <property type="molecule type" value="Genomic_DNA"/>
</dbReference>
<keyword evidence="3" id="KW-1185">Reference proteome</keyword>
<organism evidence="2 3">
    <name type="scientific">Leucothrix arctica</name>
    <dbReference type="NCBI Taxonomy" id="1481894"/>
    <lineage>
        <taxon>Bacteria</taxon>
        <taxon>Pseudomonadati</taxon>
        <taxon>Pseudomonadota</taxon>
        <taxon>Gammaproteobacteria</taxon>
        <taxon>Thiotrichales</taxon>
        <taxon>Thiotrichaceae</taxon>
        <taxon>Leucothrix</taxon>
    </lineage>
</organism>
<dbReference type="Pfam" id="PF04338">
    <property type="entry name" value="DUF481"/>
    <property type="match status" value="1"/>
</dbReference>
<evidence type="ECO:0008006" key="4">
    <source>
        <dbReference type="Google" id="ProtNLM"/>
    </source>
</evidence>
<gene>
    <name evidence="2" type="ORF">DKT75_00965</name>
</gene>
<comment type="caution">
    <text evidence="2">The sequence shown here is derived from an EMBL/GenBank/DDBJ whole genome shotgun (WGS) entry which is preliminary data.</text>
</comment>
<dbReference type="Proteomes" id="UP000245506">
    <property type="component" value="Unassembled WGS sequence"/>
</dbReference>
<evidence type="ECO:0000313" key="2">
    <source>
        <dbReference type="EMBL" id="PWQ99439.1"/>
    </source>
</evidence>
<protein>
    <recommendedName>
        <fullName evidence="4">Porin domain-containing protein</fullName>
    </recommendedName>
</protein>
<evidence type="ECO:0000313" key="3">
    <source>
        <dbReference type="Proteomes" id="UP000245506"/>
    </source>
</evidence>
<dbReference type="RefSeq" id="WP_109821568.1">
    <property type="nucleotide sequence ID" value="NZ_QGKL01000005.1"/>
</dbReference>
<evidence type="ECO:0000256" key="1">
    <source>
        <dbReference type="SAM" id="SignalP"/>
    </source>
</evidence>
<dbReference type="OrthoDB" id="5824136at2"/>
<name>A0A317CM93_9GAMM</name>
<dbReference type="InterPro" id="IPR007433">
    <property type="entry name" value="DUF481"/>
</dbReference>
<reference evidence="2 3" key="1">
    <citation type="submission" date="2018-05" db="EMBL/GenBank/DDBJ databases">
        <title>Leucothrix arctica sp. nov., isolated from Arctic seawater.</title>
        <authorList>
            <person name="Choi A."/>
            <person name="Baek K."/>
        </authorList>
    </citation>
    <scope>NUCLEOTIDE SEQUENCE [LARGE SCALE GENOMIC DNA]</scope>
    <source>
        <strain evidence="2 3">IMCC9719</strain>
    </source>
</reference>
<feature type="chain" id="PRO_5016388241" description="Porin domain-containing protein" evidence="1">
    <location>
        <begin position="25"/>
        <end position="385"/>
    </location>
</feature>
<keyword evidence="1" id="KW-0732">Signal</keyword>
<feature type="signal peptide" evidence="1">
    <location>
        <begin position="1"/>
        <end position="24"/>
    </location>
</feature>
<accession>A0A317CM93</accession>